<reference evidence="10" key="2">
    <citation type="submission" date="2020-05" db="UniProtKB">
        <authorList>
            <consortium name="EnsemblMetazoa"/>
        </authorList>
    </citation>
    <scope>IDENTIFICATION</scope>
    <source>
        <strain evidence="10">ACHKN1017</strain>
    </source>
</reference>
<sequence>MDYTKCRSNEFTCDDNQCIDQDRQCDGVPDCSRGEDELECGIVECDESREFLCRSDNTCIQKEAVCDGHADCSDGEDEQCEGGPLLRQTKATRTHLYY</sequence>
<dbReference type="GO" id="GO:0005886">
    <property type="term" value="C:plasma membrane"/>
    <property type="evidence" value="ECO:0007669"/>
    <property type="project" value="TreeGrafter"/>
</dbReference>
<dbReference type="InterPro" id="IPR036055">
    <property type="entry name" value="LDL_receptor-like_sf"/>
</dbReference>
<name>A0A182JW00_9DIPT</name>
<evidence type="ECO:0000256" key="9">
    <source>
        <dbReference type="PROSITE-ProRule" id="PRU00124"/>
    </source>
</evidence>
<evidence type="ECO:0000256" key="8">
    <source>
        <dbReference type="ARBA" id="ARBA00023180"/>
    </source>
</evidence>
<keyword evidence="2" id="KW-0812">Transmembrane</keyword>
<dbReference type="SUPFAM" id="SSF57424">
    <property type="entry name" value="LDL receptor-like module"/>
    <property type="match status" value="2"/>
</dbReference>
<evidence type="ECO:0000256" key="5">
    <source>
        <dbReference type="ARBA" id="ARBA00023136"/>
    </source>
</evidence>
<evidence type="ECO:0000256" key="2">
    <source>
        <dbReference type="ARBA" id="ARBA00022692"/>
    </source>
</evidence>
<comment type="caution">
    <text evidence="9">Lacks conserved residue(s) required for the propagation of feature annotation.</text>
</comment>
<dbReference type="InterPro" id="IPR023415">
    <property type="entry name" value="LDLR_class-A_CS"/>
</dbReference>
<accession>A0A182JW00</accession>
<keyword evidence="11" id="KW-1185">Reference proteome</keyword>
<comment type="subcellular location">
    <subcellularLocation>
        <location evidence="1">Membrane</location>
        <topology evidence="1">Single-pass membrane protein</topology>
    </subcellularLocation>
</comment>
<feature type="disulfide bond" evidence="9">
    <location>
        <begin position="6"/>
        <end position="18"/>
    </location>
</feature>
<keyword evidence="7" id="KW-0675">Receptor</keyword>
<keyword evidence="5" id="KW-0472">Membrane</keyword>
<keyword evidence="4" id="KW-1133">Transmembrane helix</keyword>
<dbReference type="AlphaFoldDB" id="A0A182JW00"/>
<evidence type="ECO:0000256" key="1">
    <source>
        <dbReference type="ARBA" id="ARBA00004167"/>
    </source>
</evidence>
<dbReference type="InterPro" id="IPR002172">
    <property type="entry name" value="LDrepeatLR_classA_rpt"/>
</dbReference>
<evidence type="ECO:0000256" key="3">
    <source>
        <dbReference type="ARBA" id="ARBA00022737"/>
    </source>
</evidence>
<dbReference type="STRING" id="43041.A0A182JW00"/>
<dbReference type="PRINTS" id="PR00261">
    <property type="entry name" value="LDLRECEPTOR"/>
</dbReference>
<feature type="disulfide bond" evidence="9">
    <location>
        <begin position="25"/>
        <end position="40"/>
    </location>
</feature>
<dbReference type="Proteomes" id="UP000075881">
    <property type="component" value="Unassembled WGS sequence"/>
</dbReference>
<evidence type="ECO:0000256" key="6">
    <source>
        <dbReference type="ARBA" id="ARBA00023157"/>
    </source>
</evidence>
<dbReference type="Pfam" id="PF00057">
    <property type="entry name" value="Ldl_recept_a"/>
    <property type="match status" value="2"/>
</dbReference>
<dbReference type="GO" id="GO:0043235">
    <property type="term" value="C:receptor complex"/>
    <property type="evidence" value="ECO:0007669"/>
    <property type="project" value="TreeGrafter"/>
</dbReference>
<dbReference type="CDD" id="cd00112">
    <property type="entry name" value="LDLa"/>
    <property type="match status" value="2"/>
</dbReference>
<organism evidence="10 11">
    <name type="scientific">Anopheles christyi</name>
    <dbReference type="NCBI Taxonomy" id="43041"/>
    <lineage>
        <taxon>Eukaryota</taxon>
        <taxon>Metazoa</taxon>
        <taxon>Ecdysozoa</taxon>
        <taxon>Arthropoda</taxon>
        <taxon>Hexapoda</taxon>
        <taxon>Insecta</taxon>
        <taxon>Pterygota</taxon>
        <taxon>Neoptera</taxon>
        <taxon>Endopterygota</taxon>
        <taxon>Diptera</taxon>
        <taxon>Nematocera</taxon>
        <taxon>Culicoidea</taxon>
        <taxon>Culicidae</taxon>
        <taxon>Anophelinae</taxon>
        <taxon>Anopheles</taxon>
    </lineage>
</organism>
<protein>
    <submittedName>
        <fullName evidence="10">Uncharacterized protein</fullName>
    </submittedName>
</protein>
<proteinExistence type="predicted"/>
<dbReference type="GO" id="GO:0005041">
    <property type="term" value="F:low-density lipoprotein particle receptor activity"/>
    <property type="evidence" value="ECO:0007669"/>
    <property type="project" value="TreeGrafter"/>
</dbReference>
<dbReference type="PROSITE" id="PS01209">
    <property type="entry name" value="LDLRA_1"/>
    <property type="match status" value="2"/>
</dbReference>
<keyword evidence="3" id="KW-0677">Repeat</keyword>
<dbReference type="InterPro" id="IPR051221">
    <property type="entry name" value="LDLR-related"/>
</dbReference>
<evidence type="ECO:0000313" key="11">
    <source>
        <dbReference type="Proteomes" id="UP000075881"/>
    </source>
</evidence>
<evidence type="ECO:0000313" key="10">
    <source>
        <dbReference type="EnsemblMetazoa" id="ACHR002682-PA"/>
    </source>
</evidence>
<dbReference type="SMART" id="SM00192">
    <property type="entry name" value="LDLa"/>
    <property type="match status" value="2"/>
</dbReference>
<evidence type="ECO:0000256" key="4">
    <source>
        <dbReference type="ARBA" id="ARBA00022989"/>
    </source>
</evidence>
<dbReference type="PANTHER" id="PTHR22722:SF5">
    <property type="entry name" value="LOW-DENSITY LIPOPROTEIN RECEPTOR-RELATED PROTEIN 1B"/>
    <property type="match status" value="1"/>
</dbReference>
<dbReference type="VEuPathDB" id="VectorBase:ACHR002682"/>
<evidence type="ECO:0000256" key="7">
    <source>
        <dbReference type="ARBA" id="ARBA00023170"/>
    </source>
</evidence>
<feature type="disulfide bond" evidence="9">
    <location>
        <begin position="13"/>
        <end position="31"/>
    </location>
</feature>
<keyword evidence="6 9" id="KW-1015">Disulfide bond</keyword>
<reference evidence="11" key="1">
    <citation type="submission" date="2013-03" db="EMBL/GenBank/DDBJ databases">
        <title>The Genome Sequence of Anopheles christyi ACHKN1017.</title>
        <authorList>
            <consortium name="The Broad Institute Genomics Platform"/>
            <person name="Neafsey D.E."/>
            <person name="Besansky N."/>
            <person name="Walker B."/>
            <person name="Young S.K."/>
            <person name="Zeng Q."/>
            <person name="Gargeya S."/>
            <person name="Fitzgerald M."/>
            <person name="Haas B."/>
            <person name="Abouelleil A."/>
            <person name="Allen A.W."/>
            <person name="Alvarado L."/>
            <person name="Arachchi H.M."/>
            <person name="Berlin A.M."/>
            <person name="Chapman S.B."/>
            <person name="Gainer-Dewar J."/>
            <person name="Goldberg J."/>
            <person name="Griggs A."/>
            <person name="Gujja S."/>
            <person name="Hansen M."/>
            <person name="Howarth C."/>
            <person name="Imamovic A."/>
            <person name="Ireland A."/>
            <person name="Larimer J."/>
            <person name="McCowan C."/>
            <person name="Murphy C."/>
            <person name="Pearson M."/>
            <person name="Poon T.W."/>
            <person name="Priest M."/>
            <person name="Roberts A."/>
            <person name="Saif S."/>
            <person name="Shea T."/>
            <person name="Sisk P."/>
            <person name="Sykes S."/>
            <person name="Wortman J."/>
            <person name="Nusbaum C."/>
            <person name="Birren B."/>
        </authorList>
    </citation>
    <scope>NUCLEOTIDE SEQUENCE [LARGE SCALE GENOMIC DNA]</scope>
    <source>
        <strain evidence="11">ACHKN1017</strain>
    </source>
</reference>
<dbReference type="EnsemblMetazoa" id="ACHR002682-RA">
    <property type="protein sequence ID" value="ACHR002682-PA"/>
    <property type="gene ID" value="ACHR002682"/>
</dbReference>
<dbReference type="PROSITE" id="PS50068">
    <property type="entry name" value="LDLRA_2"/>
    <property type="match status" value="2"/>
</dbReference>
<dbReference type="PANTHER" id="PTHR22722">
    <property type="entry name" value="LOW-DENSITY LIPOPROTEIN RECEPTOR-RELATED PROTEIN 2-RELATED"/>
    <property type="match status" value="1"/>
</dbReference>
<dbReference type="Gene3D" id="4.10.400.10">
    <property type="entry name" value="Low-density Lipoprotein Receptor"/>
    <property type="match status" value="2"/>
</dbReference>
<keyword evidence="8" id="KW-0325">Glycoprotein</keyword>